<evidence type="ECO:0000256" key="2">
    <source>
        <dbReference type="ARBA" id="ARBA00022517"/>
    </source>
</evidence>
<accession>A0A6G1GGR8</accession>
<evidence type="ECO:0000256" key="11">
    <source>
        <dbReference type="ARBA" id="ARBA00068630"/>
    </source>
</evidence>
<proteinExistence type="inferred from homology"/>
<dbReference type="GO" id="GO:0000463">
    <property type="term" value="P:maturation of LSU-rRNA from tricistronic rRNA transcript (SSU-rRNA, 5.8S rRNA, LSU-rRNA)"/>
    <property type="evidence" value="ECO:0007669"/>
    <property type="project" value="TreeGrafter"/>
</dbReference>
<evidence type="ECO:0000256" key="4">
    <source>
        <dbReference type="ARBA" id="ARBA00022723"/>
    </source>
</evidence>
<dbReference type="InterPro" id="IPR057721">
    <property type="entry name" value="BCD1_alpha/beta"/>
</dbReference>
<comment type="function">
    <text evidence="8">Required for box C/D snoRNAs accumulation involved in snoRNA processing, snoRNA transport to the nucleolus and ribosome biogenesis.</text>
</comment>
<dbReference type="SUPFAM" id="SSF144232">
    <property type="entry name" value="HIT/MYND zinc finger-like"/>
    <property type="match status" value="1"/>
</dbReference>
<feature type="compositionally biased region" description="Basic and acidic residues" evidence="14">
    <location>
        <begin position="209"/>
        <end position="220"/>
    </location>
</feature>
<dbReference type="Proteomes" id="UP000504638">
    <property type="component" value="Unplaced"/>
</dbReference>
<evidence type="ECO:0000256" key="5">
    <source>
        <dbReference type="ARBA" id="ARBA00022771"/>
    </source>
</evidence>
<dbReference type="Gene3D" id="3.30.60.190">
    <property type="match status" value="1"/>
</dbReference>
<keyword evidence="6" id="KW-0862">Zinc</keyword>
<dbReference type="InterPro" id="IPR051639">
    <property type="entry name" value="BCD1"/>
</dbReference>
<keyword evidence="3" id="KW-0597">Phosphoprotein</keyword>
<keyword evidence="2" id="KW-0690">Ribosome biogenesis</keyword>
<evidence type="ECO:0000313" key="18">
    <source>
        <dbReference type="RefSeq" id="XP_033538691.1"/>
    </source>
</evidence>
<dbReference type="AlphaFoldDB" id="A0A6G1GGR8"/>
<comment type="subunit">
    <text evidence="10">Interacts with FBL, SNU13, NOP58, NUFIP1, RUVBL1, RUVBL2 and TAF9. Interacts (via HIT-type zinc finger) with the RUVBL1/RUVBL2 complex in the presence of ADP.</text>
</comment>
<dbReference type="Pfam" id="PF25790">
    <property type="entry name" value="BCD1"/>
    <property type="match status" value="1"/>
</dbReference>
<sequence length="413" mass="46151">MSEPSLLSEMCSICTTQKPKYRCPGCSIRTCSLPCFQRHKAWASCSGKRDPAKYMKKSELSTEPAFDHDYNFLAGIERVIDKAERDVESRGMEKAERMDRGGRGFGRRGGGQGTTGEARVALREETRLKDAVGRAQVIWERAPKGMARRKMNQSHYLNRSKRIRWMVEWIHDDGSKRLGHMIENESLADGYRAMIEPKESRSSKKRKRPSEGEGPVHNESQDGNLPPDQSLQPEPNEVEVAKQPDQPTSEPTPSQGPDANLDTAGSRLNAHSTDPEDLIDEGPPSHFPDRHFYLLMPQTPGKHTVLVPLSAQTILSEALRGRVIMEFPTIYVLPQLPEELPEPFALESKYLRITREQEEEVRGFFGDLDPLPNAATGNSEFSGVSTDVDNSRQNLDGTLAETLAKDVGGLGRK</sequence>
<dbReference type="InterPro" id="IPR007529">
    <property type="entry name" value="Znf_HIT"/>
</dbReference>
<reference evidence="18" key="2">
    <citation type="submission" date="2020-04" db="EMBL/GenBank/DDBJ databases">
        <authorList>
            <consortium name="NCBI Genome Project"/>
        </authorList>
    </citation>
    <scope>NUCLEOTIDE SEQUENCE</scope>
    <source>
        <strain evidence="18">CBS 781.70</strain>
    </source>
</reference>
<evidence type="ECO:0000256" key="6">
    <source>
        <dbReference type="ARBA" id="ARBA00022833"/>
    </source>
</evidence>
<dbReference type="EMBL" id="ML975149">
    <property type="protein sequence ID" value="KAF1817060.1"/>
    <property type="molecule type" value="Genomic_DNA"/>
</dbReference>
<evidence type="ECO:0000256" key="10">
    <source>
        <dbReference type="ARBA" id="ARBA00061949"/>
    </source>
</evidence>
<feature type="domain" description="HIT-type" evidence="15">
    <location>
        <begin position="11"/>
        <end position="45"/>
    </location>
</feature>
<feature type="region of interest" description="Disordered" evidence="14">
    <location>
        <begin position="87"/>
        <end position="118"/>
    </location>
</feature>
<dbReference type="GO" id="GO:0070761">
    <property type="term" value="C:pre-snoRNP complex"/>
    <property type="evidence" value="ECO:0007669"/>
    <property type="project" value="TreeGrafter"/>
</dbReference>
<dbReference type="CDD" id="cd23023">
    <property type="entry name" value="zf-HIT_BCD1"/>
    <property type="match status" value="1"/>
</dbReference>
<dbReference type="RefSeq" id="XP_033538691.1">
    <property type="nucleotide sequence ID" value="XM_033682654.1"/>
</dbReference>
<comment type="similarity">
    <text evidence="9">Belongs to the BCD1 family.</text>
</comment>
<feature type="compositionally biased region" description="Basic and acidic residues" evidence="14">
    <location>
        <begin position="87"/>
        <end position="102"/>
    </location>
</feature>
<gene>
    <name evidence="16 18" type="ORF">P152DRAFT_510367</name>
</gene>
<keyword evidence="7" id="KW-0832">Ubl conjugation</keyword>
<evidence type="ECO:0000256" key="14">
    <source>
        <dbReference type="SAM" id="MobiDB-lite"/>
    </source>
</evidence>
<dbReference type="GO" id="GO:0005634">
    <property type="term" value="C:nucleus"/>
    <property type="evidence" value="ECO:0007669"/>
    <property type="project" value="TreeGrafter"/>
</dbReference>
<dbReference type="GO" id="GO:0008270">
    <property type="term" value="F:zinc ion binding"/>
    <property type="evidence" value="ECO:0007669"/>
    <property type="project" value="UniProtKB-UniRule"/>
</dbReference>
<dbReference type="GO" id="GO:0000492">
    <property type="term" value="P:box C/D snoRNP assembly"/>
    <property type="evidence" value="ECO:0007669"/>
    <property type="project" value="TreeGrafter"/>
</dbReference>
<name>A0A6G1GGR8_9PEZI</name>
<evidence type="ECO:0000313" key="16">
    <source>
        <dbReference type="EMBL" id="KAF1817060.1"/>
    </source>
</evidence>
<organism evidence="16">
    <name type="scientific">Eremomyces bilateralis CBS 781.70</name>
    <dbReference type="NCBI Taxonomy" id="1392243"/>
    <lineage>
        <taxon>Eukaryota</taxon>
        <taxon>Fungi</taxon>
        <taxon>Dikarya</taxon>
        <taxon>Ascomycota</taxon>
        <taxon>Pezizomycotina</taxon>
        <taxon>Dothideomycetes</taxon>
        <taxon>Dothideomycetes incertae sedis</taxon>
        <taxon>Eremomycetales</taxon>
        <taxon>Eremomycetaceae</taxon>
        <taxon>Eremomyces</taxon>
    </lineage>
</organism>
<reference evidence="16 18" key="1">
    <citation type="submission" date="2020-01" db="EMBL/GenBank/DDBJ databases">
        <authorList>
            <consortium name="DOE Joint Genome Institute"/>
            <person name="Haridas S."/>
            <person name="Albert R."/>
            <person name="Binder M."/>
            <person name="Bloem J."/>
            <person name="Labutti K."/>
            <person name="Salamov A."/>
            <person name="Andreopoulos B."/>
            <person name="Baker S.E."/>
            <person name="Barry K."/>
            <person name="Bills G."/>
            <person name="Bluhm B.H."/>
            <person name="Cannon C."/>
            <person name="Castanera R."/>
            <person name="Culley D.E."/>
            <person name="Daum C."/>
            <person name="Ezra D."/>
            <person name="Gonzalez J.B."/>
            <person name="Henrissat B."/>
            <person name="Kuo A."/>
            <person name="Liang C."/>
            <person name="Lipzen A."/>
            <person name="Lutzoni F."/>
            <person name="Magnuson J."/>
            <person name="Mondo S."/>
            <person name="Nolan M."/>
            <person name="Ohm R."/>
            <person name="Pangilinan J."/>
            <person name="Park H.-J."/>
            <person name="Ramirez L."/>
            <person name="Alfaro M."/>
            <person name="Sun H."/>
            <person name="Tritt A."/>
            <person name="Yoshinaga Y."/>
            <person name="Zwiers L.-H."/>
            <person name="Turgeon B.G."/>
            <person name="Goodwin S.B."/>
            <person name="Spatafora J.W."/>
            <person name="Crous P.W."/>
            <person name="Grigoriev I.V."/>
        </authorList>
    </citation>
    <scope>NUCLEOTIDE SEQUENCE</scope>
    <source>
        <strain evidence="16 18">CBS 781.70</strain>
    </source>
</reference>
<evidence type="ECO:0000256" key="13">
    <source>
        <dbReference type="PROSITE-ProRule" id="PRU00453"/>
    </source>
</evidence>
<dbReference type="FunFam" id="3.30.60.190:FF:000001">
    <property type="entry name" value="box C/D snoRNA protein 1"/>
    <property type="match status" value="1"/>
</dbReference>
<evidence type="ECO:0000313" key="17">
    <source>
        <dbReference type="Proteomes" id="UP000504638"/>
    </source>
</evidence>
<feature type="compositionally biased region" description="Polar residues" evidence="14">
    <location>
        <begin position="221"/>
        <end position="233"/>
    </location>
</feature>
<evidence type="ECO:0000256" key="7">
    <source>
        <dbReference type="ARBA" id="ARBA00022843"/>
    </source>
</evidence>
<dbReference type="GO" id="GO:0048254">
    <property type="term" value="P:snoRNA localization"/>
    <property type="evidence" value="ECO:0007669"/>
    <property type="project" value="TreeGrafter"/>
</dbReference>
<feature type="compositionally biased region" description="Gly residues" evidence="14">
    <location>
        <begin position="103"/>
        <end position="114"/>
    </location>
</feature>
<dbReference type="PANTHER" id="PTHR13483:SF11">
    <property type="entry name" value="ZINC FINGER HIT DOMAIN-CONTAINING PROTEIN 3"/>
    <property type="match status" value="1"/>
</dbReference>
<keyword evidence="5 13" id="KW-0863">Zinc-finger</keyword>
<evidence type="ECO:0000256" key="1">
    <source>
        <dbReference type="ARBA" id="ARBA00022499"/>
    </source>
</evidence>
<dbReference type="OrthoDB" id="272357at2759"/>
<feature type="region of interest" description="Disordered" evidence="14">
    <location>
        <begin position="193"/>
        <end position="285"/>
    </location>
</feature>
<evidence type="ECO:0000256" key="8">
    <source>
        <dbReference type="ARBA" id="ARBA00049598"/>
    </source>
</evidence>
<reference evidence="18" key="3">
    <citation type="submission" date="2025-04" db="UniProtKB">
        <authorList>
            <consortium name="RefSeq"/>
        </authorList>
    </citation>
    <scope>IDENTIFICATION</scope>
    <source>
        <strain evidence="18">CBS 781.70</strain>
    </source>
</reference>
<dbReference type="GeneID" id="54423224"/>
<evidence type="ECO:0000256" key="12">
    <source>
        <dbReference type="ARBA" id="ARBA00077531"/>
    </source>
</evidence>
<evidence type="ECO:0000256" key="3">
    <source>
        <dbReference type="ARBA" id="ARBA00022553"/>
    </source>
</evidence>
<evidence type="ECO:0000259" key="15">
    <source>
        <dbReference type="PROSITE" id="PS51083"/>
    </source>
</evidence>
<dbReference type="PANTHER" id="PTHR13483">
    <property type="entry name" value="BOX C_D SNORNA PROTEIN 1-RELATED"/>
    <property type="match status" value="1"/>
</dbReference>
<dbReference type="Pfam" id="PF04438">
    <property type="entry name" value="zf-HIT"/>
    <property type="match status" value="1"/>
</dbReference>
<dbReference type="PROSITE" id="PS51083">
    <property type="entry name" value="ZF_HIT"/>
    <property type="match status" value="1"/>
</dbReference>
<evidence type="ECO:0000256" key="9">
    <source>
        <dbReference type="ARBA" id="ARBA00049654"/>
    </source>
</evidence>
<keyword evidence="4" id="KW-0479">Metal-binding</keyword>
<feature type="compositionally biased region" description="Polar residues" evidence="14">
    <location>
        <begin position="245"/>
        <end position="257"/>
    </location>
</feature>
<keyword evidence="17" id="KW-1185">Reference proteome</keyword>
<keyword evidence="1" id="KW-1017">Isopeptide bond</keyword>
<protein>
    <recommendedName>
        <fullName evidence="11">Box C/D snoRNA protein 1</fullName>
    </recommendedName>
    <alternativeName>
        <fullName evidence="12">Zinc finger HIT domain-containing protein 6</fullName>
    </alternativeName>
</protein>